<evidence type="ECO:0000313" key="3">
    <source>
        <dbReference type="Proteomes" id="UP000253209"/>
    </source>
</evidence>
<dbReference type="OrthoDB" id="5165349at2"/>
<dbReference type="InterPro" id="IPR008928">
    <property type="entry name" value="6-hairpin_glycosidase_sf"/>
</dbReference>
<accession>A0A367GPA0</accession>
<keyword evidence="3" id="KW-1185">Reference proteome</keyword>
<evidence type="ECO:0008006" key="4">
    <source>
        <dbReference type="Google" id="ProtNLM"/>
    </source>
</evidence>
<keyword evidence="1" id="KW-0732">Signal</keyword>
<protein>
    <recommendedName>
        <fullName evidence="4">Alpha-L-rhamnosidase six-hairpin glycosidase domain-containing protein</fullName>
    </recommendedName>
</protein>
<dbReference type="RefSeq" id="WP_114005649.1">
    <property type="nucleotide sequence ID" value="NZ_QGDC01000006.1"/>
</dbReference>
<gene>
    <name evidence="2" type="ORF">DJ568_12670</name>
</gene>
<dbReference type="SUPFAM" id="SSF48208">
    <property type="entry name" value="Six-hairpin glycosidases"/>
    <property type="match status" value="1"/>
</dbReference>
<dbReference type="GO" id="GO:0005975">
    <property type="term" value="P:carbohydrate metabolic process"/>
    <property type="evidence" value="ECO:0007669"/>
    <property type="project" value="InterPro"/>
</dbReference>
<sequence length="773" mass="87971">MKKSLLLFFVACISLSGYGQQSKSITKSIPTLEEVSGIWINADTISMPPSIRNFRGQALVNRDMTSVSWFTSAPYSGGYHTGVTRINGKSPRAQLFRWYPWQALRQTSMPTYKLNTSVKMVPEKDAIMWEVTITNTTKKSQTYTIEQDLIGFISQYPQDDWPWGYPYPTLHGKTNVRSDEITNVIANIGLPVSHAKTIAAEPNNPDFDSSKVVKPVWPSDIEILKSSKYRVISSSNSRLIIGDTETGAITGFGLVDPPDNLTPHNSGGTAYWNLKLKPGEVKKIRFFMTYGSNKAYVTANLDKWLNSFKTTFADIQMLWKWRWQEMFKPNNSLFSGTFPVLETNDKAVSKVYYTGPLTALYLLNTNLPANKRVFLTGGPRWGATVTFYWDATCWSDIWALLDPVSMKEQLRGFIHIDPSKFFGQDNYTGKGVGNGYVANYWALFQLIRSYITITKDYALLDEVIDGKKVIDHLTDYSYNWKKVSIYGQPGATDDIYRLGDFGNDPWNVLECVPTYIHVIPSFNAAYVWMLRETAKFREYMGQPQIAATLNKDADEMKQRLFKLYAGNGIWHTLFPNNKKVEVRHILDNMYFGKYLSKDLSPTMRNEMVSFIEEELLTDTWMRALSLKDGAAKYSDRPDHGPLGAFDAWPSGTIDAFAQMGYTNKAFKFYKSVAPVTYEGCWSQSHELWGDNKFNRKARVRIPERGWHNRESVAGIEFSQVLLKAFIGFRPEIQGGALQPTQTFDFTGKVHHVLYGGKYYTLTYTDGKTIMTAE</sequence>
<comment type="caution">
    <text evidence="2">The sequence shown here is derived from an EMBL/GenBank/DDBJ whole genome shotgun (WGS) entry which is preliminary data.</text>
</comment>
<name>A0A367GPA0_9SPHI</name>
<dbReference type="AlphaFoldDB" id="A0A367GPA0"/>
<organism evidence="2 3">
    <name type="scientific">Mucilaginibacter hurinus</name>
    <dbReference type="NCBI Taxonomy" id="2201324"/>
    <lineage>
        <taxon>Bacteria</taxon>
        <taxon>Pseudomonadati</taxon>
        <taxon>Bacteroidota</taxon>
        <taxon>Sphingobacteriia</taxon>
        <taxon>Sphingobacteriales</taxon>
        <taxon>Sphingobacteriaceae</taxon>
        <taxon>Mucilaginibacter</taxon>
    </lineage>
</organism>
<dbReference type="InterPro" id="IPR012341">
    <property type="entry name" value="6hp_glycosidase-like_sf"/>
</dbReference>
<evidence type="ECO:0000313" key="2">
    <source>
        <dbReference type="EMBL" id="RCH54666.1"/>
    </source>
</evidence>
<feature type="chain" id="PRO_5016629804" description="Alpha-L-rhamnosidase six-hairpin glycosidase domain-containing protein" evidence="1">
    <location>
        <begin position="20"/>
        <end position="773"/>
    </location>
</feature>
<reference evidence="2 3" key="1">
    <citation type="submission" date="2018-05" db="EMBL/GenBank/DDBJ databases">
        <title>Mucilaginibacter hurinus sp. nov., isolated from briquette warehouse soil.</title>
        <authorList>
            <person name="Choi L."/>
        </authorList>
    </citation>
    <scope>NUCLEOTIDE SEQUENCE [LARGE SCALE GENOMIC DNA]</scope>
    <source>
        <strain evidence="2 3">ZR32</strain>
    </source>
</reference>
<dbReference type="Gene3D" id="1.50.10.10">
    <property type="match status" value="1"/>
</dbReference>
<evidence type="ECO:0000256" key="1">
    <source>
        <dbReference type="SAM" id="SignalP"/>
    </source>
</evidence>
<proteinExistence type="predicted"/>
<dbReference type="Proteomes" id="UP000253209">
    <property type="component" value="Unassembled WGS sequence"/>
</dbReference>
<dbReference type="EMBL" id="QGDC01000006">
    <property type="protein sequence ID" value="RCH54666.1"/>
    <property type="molecule type" value="Genomic_DNA"/>
</dbReference>
<feature type="signal peptide" evidence="1">
    <location>
        <begin position="1"/>
        <end position="19"/>
    </location>
</feature>